<dbReference type="EMBL" id="GGFK01012402">
    <property type="protein sequence ID" value="MBW45723.1"/>
    <property type="molecule type" value="Transcribed_RNA"/>
</dbReference>
<protein>
    <submittedName>
        <fullName evidence="1">Putative secreted protein</fullName>
    </submittedName>
</protein>
<accession>A0A2M4AY57</accession>
<organism evidence="1">
    <name type="scientific">Anopheles triannulatus</name>
    <dbReference type="NCBI Taxonomy" id="58253"/>
    <lineage>
        <taxon>Eukaryota</taxon>
        <taxon>Metazoa</taxon>
        <taxon>Ecdysozoa</taxon>
        <taxon>Arthropoda</taxon>
        <taxon>Hexapoda</taxon>
        <taxon>Insecta</taxon>
        <taxon>Pterygota</taxon>
        <taxon>Neoptera</taxon>
        <taxon>Endopterygota</taxon>
        <taxon>Diptera</taxon>
        <taxon>Nematocera</taxon>
        <taxon>Culicoidea</taxon>
        <taxon>Culicidae</taxon>
        <taxon>Anophelinae</taxon>
        <taxon>Anopheles</taxon>
    </lineage>
</organism>
<dbReference type="AlphaFoldDB" id="A0A2M4AY57"/>
<reference evidence="1" key="1">
    <citation type="submission" date="2018-01" db="EMBL/GenBank/DDBJ databases">
        <title>An insight into the sialome of Amazonian anophelines.</title>
        <authorList>
            <person name="Ribeiro J.M."/>
            <person name="Scarpassa V."/>
            <person name="Calvo E."/>
        </authorList>
    </citation>
    <scope>NUCLEOTIDE SEQUENCE</scope>
    <source>
        <tissue evidence="1">Salivary glands</tissue>
    </source>
</reference>
<evidence type="ECO:0000313" key="1">
    <source>
        <dbReference type="EMBL" id="MBW45723.1"/>
    </source>
</evidence>
<name>A0A2M4AY57_9DIPT</name>
<proteinExistence type="predicted"/>
<sequence>MVSKSSAVCSLESSLLILAVRTSGSQSAYMVLLLLFASAISASDGPYSSSGAVSSTICSMFSSFTSSGRLSSRCVTSRNGFAFTFASDCFRGVCCGVGGKLLLLGLSPAIVGIERLFAELTRFRPCTSRSLKLWRWASSFPFGIICCSSATSTKSSISMVGDSGSVSLNSGCCEPDDAEDVAIDVADDTAVRRVEEDEETGRASVTVVADVPSFALQTVELWHLLMHFLWQHIAQSRHCTASLSQIFLPQ</sequence>